<dbReference type="EMBL" id="JBJHZX010000020">
    <property type="protein sequence ID" value="MFL0196691.1"/>
    <property type="molecule type" value="Genomic_DNA"/>
</dbReference>
<keyword evidence="4" id="KW-1185">Reference proteome</keyword>
<dbReference type="CDD" id="cd01949">
    <property type="entry name" value="GGDEF"/>
    <property type="match status" value="1"/>
</dbReference>
<dbReference type="PANTHER" id="PTHR44757">
    <property type="entry name" value="DIGUANYLATE CYCLASE DGCP"/>
    <property type="match status" value="1"/>
</dbReference>
<dbReference type="InterPro" id="IPR001633">
    <property type="entry name" value="EAL_dom"/>
</dbReference>
<dbReference type="Proteomes" id="UP001623660">
    <property type="component" value="Unassembled WGS sequence"/>
</dbReference>
<dbReference type="SMART" id="SM00052">
    <property type="entry name" value="EAL"/>
    <property type="match status" value="1"/>
</dbReference>
<dbReference type="SUPFAM" id="SSF55073">
    <property type="entry name" value="Nucleotide cyclase"/>
    <property type="match status" value="1"/>
</dbReference>
<proteinExistence type="predicted"/>
<organism evidence="3 4">
    <name type="scientific">Candidatus Clostridium eludens</name>
    <dbReference type="NCBI Taxonomy" id="3381663"/>
    <lineage>
        <taxon>Bacteria</taxon>
        <taxon>Bacillati</taxon>
        <taxon>Bacillota</taxon>
        <taxon>Clostridia</taxon>
        <taxon>Eubacteriales</taxon>
        <taxon>Clostridiaceae</taxon>
        <taxon>Clostridium</taxon>
    </lineage>
</organism>
<dbReference type="InterPro" id="IPR029787">
    <property type="entry name" value="Nucleotide_cyclase"/>
</dbReference>
<dbReference type="InterPro" id="IPR043128">
    <property type="entry name" value="Rev_trsase/Diguanyl_cyclase"/>
</dbReference>
<dbReference type="Pfam" id="PF00563">
    <property type="entry name" value="EAL"/>
    <property type="match status" value="1"/>
</dbReference>
<dbReference type="PROSITE" id="PS50883">
    <property type="entry name" value="EAL"/>
    <property type="match status" value="1"/>
</dbReference>
<reference evidence="3 4" key="1">
    <citation type="submission" date="2024-11" db="EMBL/GenBank/DDBJ databases">
        <authorList>
            <person name="Heng Y.C."/>
            <person name="Lim A.C.H."/>
            <person name="Lee J.K.Y."/>
            <person name="Kittelmann S."/>
        </authorList>
    </citation>
    <scope>NUCLEOTIDE SEQUENCE [LARGE SCALE GENOMIC DNA]</scope>
    <source>
        <strain evidence="3 4">WILCCON 0269</strain>
    </source>
</reference>
<evidence type="ECO:0000313" key="3">
    <source>
        <dbReference type="EMBL" id="MFL0196691.1"/>
    </source>
</evidence>
<comment type="caution">
    <text evidence="3">The sequence shown here is derived from an EMBL/GenBank/DDBJ whole genome shotgun (WGS) entry which is preliminary data.</text>
</comment>
<dbReference type="SMART" id="SM00267">
    <property type="entry name" value="GGDEF"/>
    <property type="match status" value="1"/>
</dbReference>
<gene>
    <name evidence="3" type="ORF">ACJDU8_14145</name>
</gene>
<dbReference type="NCBIfam" id="TIGR00254">
    <property type="entry name" value="GGDEF"/>
    <property type="match status" value="1"/>
</dbReference>
<dbReference type="PROSITE" id="PS50887">
    <property type="entry name" value="GGDEF"/>
    <property type="match status" value="1"/>
</dbReference>
<feature type="domain" description="EAL" evidence="1">
    <location>
        <begin position="377"/>
        <end position="631"/>
    </location>
</feature>
<dbReference type="Gene3D" id="3.20.20.450">
    <property type="entry name" value="EAL domain"/>
    <property type="match status" value="1"/>
</dbReference>
<evidence type="ECO:0000313" key="4">
    <source>
        <dbReference type="Proteomes" id="UP001623660"/>
    </source>
</evidence>
<sequence>MKVGVNMDYRVSDMLNISELKDLMESIYNMTGIACVIKDVKGEILNMVSGYNIFDNLESSDCYNNILKQIERGKKVGVYKYSNGLVYIGIPIFVSQKHVGTIFLSPVFLKESHRKSFEKQLKLRNPNKEEYVINIEKIPVTGWGNYKKIIRFFYNSSLILGKIGDRIIEDLHKNKMLNQSYRELSNVYEQLSIAQDELKIQYDKIEKIAYYDQLTGLPNWNFFGEQVESRIEKNPQEGFSIFQIDLDNFKNVNDIFGYEYGDRLLKEIGNTLNSLNMGIVSRTSGNEFLILKDGYEDIESLNNTAQYILNTISGLWNLDGNETLVSVSIGITVYPRHGDKFTTLIRNTDIALNKTKLFGKNSYRLFEKSMYDEILRKAEMEKELRKAIKNNEFILYYQPQVDVKTRKAVSFEALIRWKSPKLGWVMPLEFIGLAEETGLIVPIGEWVLKTACMQNKTWKDKGYIYDFISINVSPIQLKDRNFLNIIKKVLKETELKSQFLEIEITESVMMESLEGNLKVINELKNMGIRVALDDFGSGYSSLNYLKSIPINTLKIDKTFIDGICKDSYKDIITDQIIKLAHRMELEVVAEGVEGEEQIQSLEGKNCNKIQGYYFGKPMPSNHVENFFKKQFII</sequence>
<dbReference type="InterPro" id="IPR000160">
    <property type="entry name" value="GGDEF_dom"/>
</dbReference>
<feature type="domain" description="GGDEF" evidence="2">
    <location>
        <begin position="237"/>
        <end position="368"/>
    </location>
</feature>
<dbReference type="CDD" id="cd01948">
    <property type="entry name" value="EAL"/>
    <property type="match status" value="1"/>
</dbReference>
<protein>
    <submittedName>
        <fullName evidence="3">EAL domain-containing protein</fullName>
    </submittedName>
</protein>
<dbReference type="Pfam" id="PF10114">
    <property type="entry name" value="PocR"/>
    <property type="match status" value="1"/>
</dbReference>
<dbReference type="InterPro" id="IPR018771">
    <property type="entry name" value="PocR_dom"/>
</dbReference>
<dbReference type="RefSeq" id="WP_406792796.1">
    <property type="nucleotide sequence ID" value="NZ_JBJHZX010000020.1"/>
</dbReference>
<dbReference type="SUPFAM" id="SSF141868">
    <property type="entry name" value="EAL domain-like"/>
    <property type="match status" value="1"/>
</dbReference>
<dbReference type="InterPro" id="IPR052155">
    <property type="entry name" value="Biofilm_reg_signaling"/>
</dbReference>
<evidence type="ECO:0000259" key="2">
    <source>
        <dbReference type="PROSITE" id="PS50887"/>
    </source>
</evidence>
<evidence type="ECO:0000259" key="1">
    <source>
        <dbReference type="PROSITE" id="PS50883"/>
    </source>
</evidence>
<dbReference type="PANTHER" id="PTHR44757:SF2">
    <property type="entry name" value="BIOFILM ARCHITECTURE MAINTENANCE PROTEIN MBAA"/>
    <property type="match status" value="1"/>
</dbReference>
<dbReference type="Gene3D" id="3.30.70.270">
    <property type="match status" value="1"/>
</dbReference>
<dbReference type="InterPro" id="IPR035919">
    <property type="entry name" value="EAL_sf"/>
</dbReference>
<dbReference type="Pfam" id="PF00990">
    <property type="entry name" value="GGDEF"/>
    <property type="match status" value="1"/>
</dbReference>
<name>A0ABW8SLM3_9CLOT</name>
<accession>A0ABW8SLM3</accession>